<dbReference type="KEGG" id="mcos:GM418_20735"/>
<feature type="chain" id="PRO_5026318475" evidence="1">
    <location>
        <begin position="24"/>
        <end position="172"/>
    </location>
</feature>
<proteinExistence type="predicted"/>
<evidence type="ECO:0000313" key="3">
    <source>
        <dbReference type="Proteomes" id="UP000428260"/>
    </source>
</evidence>
<dbReference type="Pfam" id="PF14352">
    <property type="entry name" value="DUF4402"/>
    <property type="match status" value="1"/>
</dbReference>
<sequence>MKKLVFLFASLFIIVVASQSVKAQNPEATANSDASATIIKVIGIENTQYLFFGNIIASSAGGTVTVASDGTAAGYNGVAAPTGNEGTRQPATFTVEGENSVAYSISLPEDDEITLTKNGATPMALSDFEHNADETLSSGGTETFNVGAKLNVNPDQATGTYEGQFSVTVAYN</sequence>
<name>A0A6I6JXY7_9BACT</name>
<gene>
    <name evidence="2" type="ORF">GM418_20735</name>
</gene>
<keyword evidence="3" id="KW-1185">Reference proteome</keyword>
<evidence type="ECO:0000313" key="2">
    <source>
        <dbReference type="EMBL" id="QGY46008.1"/>
    </source>
</evidence>
<keyword evidence="1" id="KW-0732">Signal</keyword>
<dbReference type="InterPro" id="IPR025514">
    <property type="entry name" value="DUF4402"/>
</dbReference>
<dbReference type="Proteomes" id="UP000428260">
    <property type="component" value="Chromosome"/>
</dbReference>
<organism evidence="2 3">
    <name type="scientific">Maribellus comscasis</name>
    <dbReference type="NCBI Taxonomy" id="2681766"/>
    <lineage>
        <taxon>Bacteria</taxon>
        <taxon>Pseudomonadati</taxon>
        <taxon>Bacteroidota</taxon>
        <taxon>Bacteroidia</taxon>
        <taxon>Marinilabiliales</taxon>
        <taxon>Prolixibacteraceae</taxon>
        <taxon>Maribellus</taxon>
    </lineage>
</organism>
<reference evidence="2 3" key="1">
    <citation type="submission" date="2019-11" db="EMBL/GenBank/DDBJ databases">
        <authorList>
            <person name="Zheng R.K."/>
            <person name="Sun C.M."/>
        </authorList>
    </citation>
    <scope>NUCLEOTIDE SEQUENCE [LARGE SCALE GENOMIC DNA]</scope>
    <source>
        <strain evidence="2 3">WC007</strain>
    </source>
</reference>
<protein>
    <submittedName>
        <fullName evidence="2">DUF4402 domain-containing protein</fullName>
    </submittedName>
</protein>
<dbReference type="EMBL" id="CP046401">
    <property type="protein sequence ID" value="QGY46008.1"/>
    <property type="molecule type" value="Genomic_DNA"/>
</dbReference>
<feature type="signal peptide" evidence="1">
    <location>
        <begin position="1"/>
        <end position="23"/>
    </location>
</feature>
<evidence type="ECO:0000256" key="1">
    <source>
        <dbReference type="SAM" id="SignalP"/>
    </source>
</evidence>
<dbReference type="RefSeq" id="WP_158869146.1">
    <property type="nucleotide sequence ID" value="NZ_CP046401.1"/>
</dbReference>
<accession>A0A6I6JXY7</accession>
<dbReference type="AlphaFoldDB" id="A0A6I6JXY7"/>